<evidence type="ECO:0000256" key="4">
    <source>
        <dbReference type="ARBA" id="ARBA00022679"/>
    </source>
</evidence>
<evidence type="ECO:0000256" key="2">
    <source>
        <dbReference type="ARBA" id="ARBA00008655"/>
    </source>
</evidence>
<dbReference type="PANTHER" id="PTHR10434">
    <property type="entry name" value="1-ACYL-SN-GLYCEROL-3-PHOSPHATE ACYLTRANSFERASE"/>
    <property type="match status" value="1"/>
</dbReference>
<feature type="transmembrane region" description="Helical" evidence="8">
    <location>
        <begin position="183"/>
        <end position="208"/>
    </location>
</feature>
<accession>A0ABD1ZC89</accession>
<feature type="domain" description="Phospholipid/glycerol acyltransferase" evidence="9">
    <location>
        <begin position="249"/>
        <end position="362"/>
    </location>
</feature>
<keyword evidence="8" id="KW-1133">Transmembrane helix</keyword>
<organism evidence="10 11">
    <name type="scientific">Riccia fluitans</name>
    <dbReference type="NCBI Taxonomy" id="41844"/>
    <lineage>
        <taxon>Eukaryota</taxon>
        <taxon>Viridiplantae</taxon>
        <taxon>Streptophyta</taxon>
        <taxon>Embryophyta</taxon>
        <taxon>Marchantiophyta</taxon>
        <taxon>Marchantiopsida</taxon>
        <taxon>Marchantiidae</taxon>
        <taxon>Marchantiales</taxon>
        <taxon>Ricciaceae</taxon>
        <taxon>Riccia</taxon>
    </lineage>
</organism>
<evidence type="ECO:0000256" key="6">
    <source>
        <dbReference type="ARBA" id="ARBA00023315"/>
    </source>
</evidence>
<protein>
    <recommendedName>
        <fullName evidence="7">1-acyl-sn-glycerol-3-phosphate acyltransferase</fullName>
        <ecNumber evidence="7">2.3.1.51</ecNumber>
    </recommendedName>
</protein>
<dbReference type="InterPro" id="IPR004552">
    <property type="entry name" value="AGP_acyltrans"/>
</dbReference>
<keyword evidence="6 7" id="KW-0012">Acyltransferase</keyword>
<dbReference type="SMART" id="SM00563">
    <property type="entry name" value="PlsC"/>
    <property type="match status" value="1"/>
</dbReference>
<keyword evidence="5 7" id="KW-0443">Lipid metabolism</keyword>
<dbReference type="InterPro" id="IPR002123">
    <property type="entry name" value="Plipid/glycerol_acylTrfase"/>
</dbReference>
<keyword evidence="7" id="KW-1208">Phospholipid metabolism</keyword>
<dbReference type="Pfam" id="PF01553">
    <property type="entry name" value="Acyltransferase"/>
    <property type="match status" value="1"/>
</dbReference>
<comment type="similarity">
    <text evidence="2 7">Belongs to the 1-acyl-sn-glycerol-3-phosphate acyltransferase family.</text>
</comment>
<dbReference type="GO" id="GO:0008654">
    <property type="term" value="P:phospholipid biosynthetic process"/>
    <property type="evidence" value="ECO:0007669"/>
    <property type="project" value="UniProtKB-KW"/>
</dbReference>
<dbReference type="PANTHER" id="PTHR10434:SF64">
    <property type="entry name" value="1-ACYL-SN-GLYCEROL-3-PHOSPHATE ACYLTRANSFERASE-RELATED"/>
    <property type="match status" value="1"/>
</dbReference>
<keyword evidence="8" id="KW-0472">Membrane</keyword>
<proteinExistence type="inferred from homology"/>
<comment type="pathway">
    <text evidence="1">Lipid metabolism.</text>
</comment>
<evidence type="ECO:0000313" key="11">
    <source>
        <dbReference type="Proteomes" id="UP001605036"/>
    </source>
</evidence>
<comment type="catalytic activity">
    <reaction evidence="7">
        <text>a 1-acyl-sn-glycero-3-phosphate + an acyl-CoA = a 1,2-diacyl-sn-glycero-3-phosphate + CoA</text>
        <dbReference type="Rhea" id="RHEA:19709"/>
        <dbReference type="ChEBI" id="CHEBI:57287"/>
        <dbReference type="ChEBI" id="CHEBI:57970"/>
        <dbReference type="ChEBI" id="CHEBI:58342"/>
        <dbReference type="ChEBI" id="CHEBI:58608"/>
        <dbReference type="EC" id="2.3.1.51"/>
    </reaction>
</comment>
<name>A0ABD1ZC89_9MARC</name>
<keyword evidence="7" id="KW-0594">Phospholipid biosynthesis</keyword>
<keyword evidence="8" id="KW-0812">Transmembrane</keyword>
<dbReference type="AlphaFoldDB" id="A0ABD1ZC89"/>
<comment type="caution">
    <text evidence="10">The sequence shown here is derived from an EMBL/GenBank/DDBJ whole genome shotgun (WGS) entry which is preliminary data.</text>
</comment>
<dbReference type="Proteomes" id="UP001605036">
    <property type="component" value="Unassembled WGS sequence"/>
</dbReference>
<comment type="domain">
    <text evidence="7">The HXXXXD motif is essential for acyltransferase activity and may constitute the binding site for the phosphate moiety of the glycerol-3-phosphate.</text>
</comment>
<evidence type="ECO:0000259" key="9">
    <source>
        <dbReference type="SMART" id="SM00563"/>
    </source>
</evidence>
<evidence type="ECO:0000256" key="3">
    <source>
        <dbReference type="ARBA" id="ARBA00022516"/>
    </source>
</evidence>
<dbReference type="EMBL" id="JBHFFA010000002">
    <property type="protein sequence ID" value="KAL2645370.1"/>
    <property type="molecule type" value="Genomic_DNA"/>
</dbReference>
<keyword evidence="4 7" id="KW-0808">Transferase</keyword>
<evidence type="ECO:0000256" key="5">
    <source>
        <dbReference type="ARBA" id="ARBA00023098"/>
    </source>
</evidence>
<dbReference type="SUPFAM" id="SSF69593">
    <property type="entry name" value="Glycerol-3-phosphate (1)-acyltransferase"/>
    <property type="match status" value="1"/>
</dbReference>
<dbReference type="NCBIfam" id="TIGR00530">
    <property type="entry name" value="AGP_acyltrn"/>
    <property type="match status" value="1"/>
</dbReference>
<sequence length="459" mass="50965">MADLRSLNASTIATQAPSVRSWSSAQTASQNLCSARALGRNRCTSLFPLNKQHFSDDGSSRMSVRASAVISSSGIFRAISRNDFRNVTIAGGAPCGVTVHRKTKTVKLTTLRSACSISGEGSDLLRLDFTRSWNAPTYAAKPGVRCQAAAGTAVPDESPTSIHDYLPNFKDKSLPLKLRALCFYLWTYAVAMPLFVVMAALQPFVLILDKHRRTAQHFVNRIWATLTTAIFYKTDIEGLENLPAPNEPAVYVANHQSFLDIYTLFLLGRPFKFISKTSNFLIPIIGWSMYLTGHVPLKRMDRRSQLECLKKCLELVRNGVPVLFFPEGTRSSDGTMAAFKKGAFSIASRGKVPVVPISLIGTGKLMPNGLEDTLRPGRVKIVIHPQIRGEDPDELCDQARNAIAQTLLQYGMPMDTTFKERLHCNSACVKRERGLFSEGTRSRKRESKFVLFIQTYRHP</sequence>
<evidence type="ECO:0000256" key="7">
    <source>
        <dbReference type="RuleBase" id="RU361267"/>
    </source>
</evidence>
<dbReference type="CDD" id="cd07989">
    <property type="entry name" value="LPLAT_AGPAT-like"/>
    <property type="match status" value="1"/>
</dbReference>
<reference evidence="10 11" key="1">
    <citation type="submission" date="2024-09" db="EMBL/GenBank/DDBJ databases">
        <title>Chromosome-scale assembly of Riccia fluitans.</title>
        <authorList>
            <person name="Paukszto L."/>
            <person name="Sawicki J."/>
            <person name="Karawczyk K."/>
            <person name="Piernik-Szablinska J."/>
            <person name="Szczecinska M."/>
            <person name="Mazdziarz M."/>
        </authorList>
    </citation>
    <scope>NUCLEOTIDE SEQUENCE [LARGE SCALE GENOMIC DNA]</scope>
    <source>
        <strain evidence="10">Rf_01</strain>
        <tissue evidence="10">Aerial parts of the thallus</tissue>
    </source>
</reference>
<evidence type="ECO:0000256" key="1">
    <source>
        <dbReference type="ARBA" id="ARBA00005189"/>
    </source>
</evidence>
<evidence type="ECO:0000256" key="8">
    <source>
        <dbReference type="SAM" id="Phobius"/>
    </source>
</evidence>
<keyword evidence="11" id="KW-1185">Reference proteome</keyword>
<keyword evidence="3 7" id="KW-0444">Lipid biosynthesis</keyword>
<evidence type="ECO:0000313" key="10">
    <source>
        <dbReference type="EMBL" id="KAL2645370.1"/>
    </source>
</evidence>
<dbReference type="EC" id="2.3.1.51" evidence="7"/>
<dbReference type="GO" id="GO:0003841">
    <property type="term" value="F:1-acylglycerol-3-phosphate O-acyltransferase activity"/>
    <property type="evidence" value="ECO:0007669"/>
    <property type="project" value="UniProtKB-UniRule"/>
</dbReference>
<gene>
    <name evidence="10" type="ORF">R1flu_012957</name>
</gene>